<evidence type="ECO:0000256" key="1">
    <source>
        <dbReference type="SAM" id="MobiDB-lite"/>
    </source>
</evidence>
<dbReference type="EMBL" id="LN835297">
    <property type="protein sequence ID" value="CRH03074.1"/>
    <property type="molecule type" value="Genomic_DNA"/>
</dbReference>
<organism evidence="2 3">
    <name type="scientific">Plasmodium relictum</name>
    <dbReference type="NCBI Taxonomy" id="85471"/>
    <lineage>
        <taxon>Eukaryota</taxon>
        <taxon>Sar</taxon>
        <taxon>Alveolata</taxon>
        <taxon>Apicomplexa</taxon>
        <taxon>Aconoidasida</taxon>
        <taxon>Haemosporida</taxon>
        <taxon>Plasmodiidae</taxon>
        <taxon>Plasmodium</taxon>
        <taxon>Plasmodium (Haemamoeba)</taxon>
    </lineage>
</organism>
<name>A0A1J1HGE0_PLARL</name>
<dbReference type="OrthoDB" id="333770at2759"/>
<protein>
    <submittedName>
        <fullName evidence="2">Uncharacterized protein</fullName>
    </submittedName>
</protein>
<feature type="compositionally biased region" description="Basic residues" evidence="1">
    <location>
        <begin position="414"/>
        <end position="424"/>
    </location>
</feature>
<dbReference type="Proteomes" id="UP000220158">
    <property type="component" value="Chromosome 2"/>
</dbReference>
<proteinExistence type="predicted"/>
<evidence type="ECO:0000313" key="2">
    <source>
        <dbReference type="EMBL" id="CRH03074.1"/>
    </source>
</evidence>
<dbReference type="GeneID" id="39734518"/>
<dbReference type="AlphaFoldDB" id="A0A1J1HGE0"/>
<dbReference type="RefSeq" id="XP_028535561.1">
    <property type="nucleotide sequence ID" value="XM_028679887.1"/>
</dbReference>
<sequence>MFNLKKNHILLLNYIKIYKKHYFSSKNNYESSFEKREVSLVNKKKKNIYKKSIFYEELSDKNNIENNINILKIIKNSKIENFSIYDSTLILNYLIKNKKNKEFSNELKNINKVKLSSTLYKDAISKILKNILTYDPKHLYFFFSKFSELRDLNSLEIIFLHIYNNHLSYFSLYYLTEISYNIAILNCNFKKNEKILSEFLNYIILNTIKENKNIKNFEKKITNRITTKSINDKKAIYIKSFRKNKTQIKCNNDISNNITNNLKSEGIHNHEISKSRKKSNFSIDLLSNVMLYKLIYSLAKINHNKDLIKELYILLVPYIRYLIQNKNYIYSKERNDILVKIIWSFAFLHIRDINLFVDFSLCIQIILHELSLEHLKIIKNIYENLLIFDELLLDRLDDRINQIEKDSPKNFSQPRKRQFKKKKKRIEITDEIKFKLKK</sequence>
<feature type="region of interest" description="Disordered" evidence="1">
    <location>
        <begin position="405"/>
        <end position="424"/>
    </location>
</feature>
<reference evidence="2 3" key="1">
    <citation type="submission" date="2015-04" db="EMBL/GenBank/DDBJ databases">
        <authorList>
            <consortium name="Pathogen Informatics"/>
        </authorList>
    </citation>
    <scope>NUCLEOTIDE SEQUENCE [LARGE SCALE GENOMIC DNA]</scope>
    <source>
        <strain evidence="2 3">SGS1</strain>
    </source>
</reference>
<evidence type="ECO:0000313" key="3">
    <source>
        <dbReference type="Proteomes" id="UP000220158"/>
    </source>
</evidence>
<keyword evidence="3" id="KW-1185">Reference proteome</keyword>
<gene>
    <name evidence="2" type="ORF">PRELSG_0209900</name>
</gene>
<dbReference type="VEuPathDB" id="PlasmoDB:PRELSG_0209900"/>
<accession>A0A1J1HGE0</accession>
<dbReference type="KEGG" id="prel:PRELSG_0209900"/>